<name>A0A1Y4JTU6_9BACE</name>
<dbReference type="EMBL" id="NFKE01000002">
    <property type="protein sequence ID" value="OUP35937.1"/>
    <property type="molecule type" value="Genomic_DNA"/>
</dbReference>
<feature type="domain" description="Sialate O-acetylesterase" evidence="2">
    <location>
        <begin position="113"/>
        <end position="216"/>
    </location>
</feature>
<dbReference type="AlphaFoldDB" id="A0A1Y4JTU6"/>
<dbReference type="Proteomes" id="UP000196587">
    <property type="component" value="Unassembled WGS sequence"/>
</dbReference>
<dbReference type="InterPro" id="IPR039329">
    <property type="entry name" value="SIAE"/>
</dbReference>
<evidence type="ECO:0000313" key="4">
    <source>
        <dbReference type="Proteomes" id="UP000196587"/>
    </source>
</evidence>
<dbReference type="PANTHER" id="PTHR22901">
    <property type="entry name" value="SIALATE O-ACETYLESTERASE"/>
    <property type="match status" value="1"/>
</dbReference>
<accession>A0A1Y4JTU6</accession>
<dbReference type="InterPro" id="IPR036514">
    <property type="entry name" value="SGNH_hydro_sf"/>
</dbReference>
<dbReference type="GO" id="GO:0005975">
    <property type="term" value="P:carbohydrate metabolic process"/>
    <property type="evidence" value="ECO:0007669"/>
    <property type="project" value="TreeGrafter"/>
</dbReference>
<feature type="domain" description="Sialate O-acetylesterase" evidence="2">
    <location>
        <begin position="283"/>
        <end position="388"/>
    </location>
</feature>
<dbReference type="GO" id="GO:0001681">
    <property type="term" value="F:sialate O-acetylesterase activity"/>
    <property type="evidence" value="ECO:0007669"/>
    <property type="project" value="InterPro"/>
</dbReference>
<dbReference type="Pfam" id="PF03629">
    <property type="entry name" value="SASA"/>
    <property type="match status" value="2"/>
</dbReference>
<reference evidence="4" key="1">
    <citation type="submission" date="2017-04" db="EMBL/GenBank/DDBJ databases">
        <title>Function of individual gut microbiota members based on whole genome sequencing of pure cultures obtained from chicken caecum.</title>
        <authorList>
            <person name="Medvecky M."/>
            <person name="Cejkova D."/>
            <person name="Polansky O."/>
            <person name="Karasova D."/>
            <person name="Kubasova T."/>
            <person name="Cizek A."/>
            <person name="Rychlik I."/>
        </authorList>
    </citation>
    <scope>NUCLEOTIDE SEQUENCE [LARGE SCALE GENOMIC DNA]</scope>
    <source>
        <strain evidence="4">An189</strain>
    </source>
</reference>
<evidence type="ECO:0000313" key="3">
    <source>
        <dbReference type="EMBL" id="OUP35937.1"/>
    </source>
</evidence>
<dbReference type="RefSeq" id="WP_009122076.1">
    <property type="nucleotide sequence ID" value="NZ_CALIXP010000067.1"/>
</dbReference>
<dbReference type="SUPFAM" id="SSF52266">
    <property type="entry name" value="SGNH hydrolase"/>
    <property type="match status" value="1"/>
</dbReference>
<protein>
    <submittedName>
        <fullName evidence="3">Sialate O-acetylesterase</fullName>
    </submittedName>
</protein>
<keyword evidence="1" id="KW-0378">Hydrolase</keyword>
<evidence type="ECO:0000256" key="1">
    <source>
        <dbReference type="ARBA" id="ARBA00022801"/>
    </source>
</evidence>
<comment type="caution">
    <text evidence="3">The sequence shown here is derived from an EMBL/GenBank/DDBJ whole genome shotgun (WGS) entry which is preliminary data.</text>
</comment>
<dbReference type="InterPro" id="IPR005181">
    <property type="entry name" value="SASA"/>
</dbReference>
<gene>
    <name evidence="3" type="ORF">B5F24_03605</name>
</gene>
<dbReference type="PANTHER" id="PTHR22901:SF0">
    <property type="entry name" value="SIALATE O-ACETYLESTERASE"/>
    <property type="match status" value="1"/>
</dbReference>
<dbReference type="Gene3D" id="3.40.50.1110">
    <property type="entry name" value="SGNH hydrolase"/>
    <property type="match status" value="1"/>
</dbReference>
<evidence type="ECO:0000259" key="2">
    <source>
        <dbReference type="Pfam" id="PF03629"/>
    </source>
</evidence>
<proteinExistence type="predicted"/>
<sequence>MMKRGCIFVCLQICICWGLLWGASTGNNFQLSLAEVFGEGMVLQQEDINNIWGIGRPFAIVQVEFQDQKVKTEVKPDGRWMLSLKNLAAGGPYRLKVTSENESVLLSEVYVGEVWLATGQSNMERKLFMSENGEAVVRSANNQNIHFLIVPQVYYKGHNVNKEMKWQTATAPQVANMSAIGYYFACKLQKELNVPIGIICCYRGGTPAEAWVKEETLERDDKLRPILDNYRKVAIMDDTLYEKKMEEYKVLYRVYNDSVTMGYKNVVRPFEPVGPKHHKRPCGLYHTMLQRIIPYTAKGVIWYQGEGNAERAEQYRVLFPALIRQWRTDFHQPDLPFYFVQLSNFDHPFWQDRPNWAELRDAQLFTWKTVKNTAMVVSIDKGEKNDVHPIYKKPIGERLASCALHLQYDKKVPYSGPVYKSMQIKDNKAEISFDFVYSGLTALGGELKGFSICGADYNFVSARAEIRDGKVFVWSDVVERPIAVRYGWSNWTEANLFNKEGFPATPFRTDNFSLMTEGIYYPMKIR</sequence>
<organism evidence="3 4">
    <name type="scientific">Bacteroides clarus</name>
    <dbReference type="NCBI Taxonomy" id="626929"/>
    <lineage>
        <taxon>Bacteria</taxon>
        <taxon>Pseudomonadati</taxon>
        <taxon>Bacteroidota</taxon>
        <taxon>Bacteroidia</taxon>
        <taxon>Bacteroidales</taxon>
        <taxon>Bacteroidaceae</taxon>
        <taxon>Bacteroides</taxon>
    </lineage>
</organism>